<evidence type="ECO:0000256" key="1">
    <source>
        <dbReference type="SAM" id="MobiDB-lite"/>
    </source>
</evidence>
<gene>
    <name evidence="2" type="ORF">BECKDK2373C_GA0170839_108413</name>
</gene>
<dbReference type="AlphaFoldDB" id="A0A450T2Q1"/>
<evidence type="ECO:0000313" key="2">
    <source>
        <dbReference type="EMBL" id="VFJ60773.1"/>
    </source>
</evidence>
<reference evidence="2" key="1">
    <citation type="submission" date="2019-02" db="EMBL/GenBank/DDBJ databases">
        <authorList>
            <person name="Gruber-Vodicka R. H."/>
            <person name="Seah K. B. B."/>
        </authorList>
    </citation>
    <scope>NUCLEOTIDE SEQUENCE</scope>
    <source>
        <strain evidence="2">BECK_DK161</strain>
    </source>
</reference>
<name>A0A450T2Q1_9GAMM</name>
<organism evidence="2">
    <name type="scientific">Candidatus Kentrum sp. DK</name>
    <dbReference type="NCBI Taxonomy" id="2126562"/>
    <lineage>
        <taxon>Bacteria</taxon>
        <taxon>Pseudomonadati</taxon>
        <taxon>Pseudomonadota</taxon>
        <taxon>Gammaproteobacteria</taxon>
        <taxon>Candidatus Kentrum</taxon>
    </lineage>
</organism>
<feature type="region of interest" description="Disordered" evidence="1">
    <location>
        <begin position="34"/>
        <end position="74"/>
    </location>
</feature>
<sequence length="139" mass="15192">MRLLPIEYANGECYTAHSGLALTGLVISQYTSMGKGANRNSQEDNAIKARRTDRRGPPECHGDAGNGCATDSAPKGGFPEKIFRFSDVSRSVTLFISFRCRAAGTGVPGTDSTEETQKRYAARWYGKGGRRQVRIRLES</sequence>
<proteinExistence type="predicted"/>
<protein>
    <submittedName>
        <fullName evidence="2">Uncharacterized protein</fullName>
    </submittedName>
</protein>
<accession>A0A450T2Q1</accession>
<dbReference type="EMBL" id="CAADEY010000084">
    <property type="protein sequence ID" value="VFJ60773.1"/>
    <property type="molecule type" value="Genomic_DNA"/>
</dbReference>